<sequence length="678" mass="74703">MIFDELVLTDVGPFKGTQRIPLAPRSPERPVVLFGGLNGAGKTTVLEALLLALYGGHTPGSARRARTYDSYLRHLINHDVDQNQGARVELAFRAVHDGAWRSFRILRSWSSGPDRIRETVTVLRDGMPDTVLTEGWAEYVETLAPRGVANLFFFDGEQIEAFADLEVAGELVRTAIGGLLGLDLVDRLQEDLSVLERRKRQEAATGEAETEFLRSQQGLLARTKRAEEDARHVLDEADAAYLQAKRAADKATEQLTREGGQRYQASEELRDRLREAAAKRSAEHKALIDALAGIGPLLLVGPLLERVLTQGAAEQRQADNQNLAALLADRDTQLLDLLRGQRATANVQQAVAEFLTQDVEHRKCGDGVPDLLGTNPQLLAFGERLAAGDLAEERAHLKACVENLAAAQSALDDAERAVAAIPAHDAVAETLHAHQEATVVLAHAQTSLESARRDLQEATTNRQRAERSVENELKEANKTLLESEEALRIVQHAARTRETLAKLRAAATERHVQRIQALVLDSLRSLMRKDNLISEVKIDPVTCAVELLTHNGRLVRPRSLSAGERQLLAVSLLAGLARASGRMLPVVIDTPLGRLDQDHRKRLIQRYLPHASHQVIVLSTDTEITPQVLGKLGGSISHMIKLEHDPSLRTTLVTEGYFEAQPADPDYEDDDQDEETQR</sequence>
<comment type="similarity">
    <text evidence="1">Belongs to the SMC family. SbcC subfamily.</text>
</comment>
<accession>A0A8J7WTV3</accession>
<dbReference type="PANTHER" id="PTHR32114">
    <property type="entry name" value="ABC TRANSPORTER ABCH.3"/>
    <property type="match status" value="1"/>
</dbReference>
<evidence type="ECO:0000256" key="2">
    <source>
        <dbReference type="ARBA" id="ARBA00011322"/>
    </source>
</evidence>
<feature type="region of interest" description="Disordered" evidence="5">
    <location>
        <begin position="659"/>
        <end position="678"/>
    </location>
</feature>
<evidence type="ECO:0000256" key="4">
    <source>
        <dbReference type="SAM" id="Coils"/>
    </source>
</evidence>
<feature type="coiled-coil region" evidence="4">
    <location>
        <begin position="441"/>
        <end position="486"/>
    </location>
</feature>
<keyword evidence="4" id="KW-0175">Coiled coil</keyword>
<feature type="compositionally biased region" description="Acidic residues" evidence="5">
    <location>
        <begin position="665"/>
        <end position="678"/>
    </location>
</feature>
<organism evidence="7 8">
    <name type="scientific">Actinocrinis puniceicyclus</name>
    <dbReference type="NCBI Taxonomy" id="977794"/>
    <lineage>
        <taxon>Bacteria</taxon>
        <taxon>Bacillati</taxon>
        <taxon>Actinomycetota</taxon>
        <taxon>Actinomycetes</taxon>
        <taxon>Catenulisporales</taxon>
        <taxon>Actinospicaceae</taxon>
        <taxon>Actinocrinis</taxon>
    </lineage>
</organism>
<dbReference type="GO" id="GO:0006302">
    <property type="term" value="P:double-strand break repair"/>
    <property type="evidence" value="ECO:0007669"/>
    <property type="project" value="InterPro"/>
</dbReference>
<gene>
    <name evidence="7" type="primary">dndD</name>
    <name evidence="7" type="ORF">KGA66_21420</name>
</gene>
<evidence type="ECO:0000256" key="1">
    <source>
        <dbReference type="ARBA" id="ARBA00006930"/>
    </source>
</evidence>
<dbReference type="EMBL" id="JAGSXH010000093">
    <property type="protein sequence ID" value="MBS2965625.1"/>
    <property type="molecule type" value="Genomic_DNA"/>
</dbReference>
<dbReference type="Proteomes" id="UP000677913">
    <property type="component" value="Unassembled WGS sequence"/>
</dbReference>
<dbReference type="AlphaFoldDB" id="A0A8J7WTV3"/>
<evidence type="ECO:0000256" key="3">
    <source>
        <dbReference type="ARBA" id="ARBA00013368"/>
    </source>
</evidence>
<evidence type="ECO:0000313" key="7">
    <source>
        <dbReference type="EMBL" id="MBS2965625.1"/>
    </source>
</evidence>
<dbReference type="SUPFAM" id="SSF52540">
    <property type="entry name" value="P-loop containing nucleoside triphosphate hydrolases"/>
    <property type="match status" value="1"/>
</dbReference>
<dbReference type="NCBIfam" id="TIGR03185">
    <property type="entry name" value="DNA_S_dndD"/>
    <property type="match status" value="1"/>
</dbReference>
<dbReference type="Pfam" id="PF13476">
    <property type="entry name" value="AAA_23"/>
    <property type="match status" value="1"/>
</dbReference>
<dbReference type="InterPro" id="IPR038729">
    <property type="entry name" value="Rad50/SbcC_AAA"/>
</dbReference>
<dbReference type="PANTHER" id="PTHR32114:SF2">
    <property type="entry name" value="ABC TRANSPORTER ABCH.3"/>
    <property type="match status" value="1"/>
</dbReference>
<evidence type="ECO:0000256" key="5">
    <source>
        <dbReference type="SAM" id="MobiDB-lite"/>
    </source>
</evidence>
<dbReference type="RefSeq" id="WP_211469980.1">
    <property type="nucleotide sequence ID" value="NZ_JAGSXH010000093.1"/>
</dbReference>
<dbReference type="Gene3D" id="3.40.50.300">
    <property type="entry name" value="P-loop containing nucleotide triphosphate hydrolases"/>
    <property type="match status" value="2"/>
</dbReference>
<feature type="domain" description="Rad50/SbcC-type AAA" evidence="6">
    <location>
        <begin position="6"/>
        <end position="119"/>
    </location>
</feature>
<protein>
    <recommendedName>
        <fullName evidence="3">Nuclease SbcCD subunit C</fullName>
    </recommendedName>
</protein>
<dbReference type="InterPro" id="IPR017599">
    <property type="entry name" value="DNA_S_DndD"/>
</dbReference>
<comment type="subunit">
    <text evidence="2">Heterodimer of SbcC and SbcD.</text>
</comment>
<keyword evidence="8" id="KW-1185">Reference proteome</keyword>
<comment type="caution">
    <text evidence="7">The sequence shown here is derived from an EMBL/GenBank/DDBJ whole genome shotgun (WGS) entry which is preliminary data.</text>
</comment>
<dbReference type="InterPro" id="IPR027417">
    <property type="entry name" value="P-loop_NTPase"/>
</dbReference>
<reference evidence="7" key="1">
    <citation type="submission" date="2021-04" db="EMBL/GenBank/DDBJ databases">
        <title>Genome based classification of Actinospica acidithermotolerans sp. nov., an actinobacterium isolated from an Indonesian hot spring.</title>
        <authorList>
            <person name="Kusuma A.B."/>
            <person name="Putra K.E."/>
            <person name="Nafisah S."/>
            <person name="Loh J."/>
            <person name="Nouioui I."/>
            <person name="Goodfellow M."/>
        </authorList>
    </citation>
    <scope>NUCLEOTIDE SEQUENCE</scope>
    <source>
        <strain evidence="7">DSM 45618</strain>
    </source>
</reference>
<evidence type="ECO:0000313" key="8">
    <source>
        <dbReference type="Proteomes" id="UP000677913"/>
    </source>
</evidence>
<dbReference type="GO" id="GO:0016887">
    <property type="term" value="F:ATP hydrolysis activity"/>
    <property type="evidence" value="ECO:0007669"/>
    <property type="project" value="InterPro"/>
</dbReference>
<evidence type="ECO:0000259" key="6">
    <source>
        <dbReference type="Pfam" id="PF13476"/>
    </source>
</evidence>
<name>A0A8J7WTV3_9ACTN</name>
<proteinExistence type="inferred from homology"/>